<evidence type="ECO:0000256" key="1">
    <source>
        <dbReference type="ARBA" id="ARBA00007613"/>
    </source>
</evidence>
<dbReference type="PANTHER" id="PTHR30203:SF24">
    <property type="entry name" value="BLR4935 PROTEIN"/>
    <property type="match status" value="1"/>
</dbReference>
<dbReference type="Gene3D" id="1.20.1600.10">
    <property type="entry name" value="Outer membrane efflux proteins (OEP)"/>
    <property type="match status" value="1"/>
</dbReference>
<evidence type="ECO:0000313" key="3">
    <source>
        <dbReference type="EMBL" id="AXK41594.1"/>
    </source>
</evidence>
<dbReference type="PANTHER" id="PTHR30203">
    <property type="entry name" value="OUTER MEMBRANE CATION EFFLUX PROTEIN"/>
    <property type="match status" value="1"/>
</dbReference>
<dbReference type="EMBL" id="CP031357">
    <property type="protein sequence ID" value="AXK41594.1"/>
    <property type="molecule type" value="Genomic_DNA"/>
</dbReference>
<gene>
    <name evidence="3" type="ORF">DVR09_03955</name>
</gene>
<feature type="signal peptide" evidence="2">
    <location>
        <begin position="1"/>
        <end position="21"/>
    </location>
</feature>
<dbReference type="InterPro" id="IPR003423">
    <property type="entry name" value="OMP_efflux"/>
</dbReference>
<dbReference type="InterPro" id="IPR010131">
    <property type="entry name" value="MdtP/NodT-like"/>
</dbReference>
<name>A0A345YCE2_9SPHN</name>
<keyword evidence="2" id="KW-0732">Signal</keyword>
<evidence type="ECO:0000313" key="4">
    <source>
        <dbReference type="Proteomes" id="UP000254508"/>
    </source>
</evidence>
<dbReference type="KEGG" id="err:DVR09_03955"/>
<keyword evidence="4" id="KW-1185">Reference proteome</keyword>
<dbReference type="GO" id="GO:0015562">
    <property type="term" value="F:efflux transmembrane transporter activity"/>
    <property type="evidence" value="ECO:0007669"/>
    <property type="project" value="InterPro"/>
</dbReference>
<dbReference type="OrthoDB" id="7616531at2"/>
<sequence length="409" mass="44630">MKRVWWTALPVLLALASASNAQSVAYDDALRAAVSDQPRIRASELRLDARRDVADAADELPDPKLRAGLRNLPATGPDLLDPTMMTAFEIGVDQEIPNLTERRARAGLAAADIERASAELSYARNAARLGAGRAWISLAYAQQAEEIASDALHEIERLVPLARSSVAAGTARPGESLEVRRAVLEVEDRRTQIRADMQTAQARLARYIAVEDALAVGPPPSPEVNPEQLSATLEYTPEIVLAETEIRQAEAGVDLARSDLRPDFSVGASYGIRERQYGDLFSVMGTVTLPLFAKRRQQPRIEAARAQAAAAGEARLDMLRTLEAQFGADVASWRSAYRQWQRATDELLPLAESRAELERASFAAGRADLLDVIGAIKTLAVLRIEILAREQATVEAAANLRLTYREHGQ</sequence>
<dbReference type="RefSeq" id="WP_115415781.1">
    <property type="nucleotide sequence ID" value="NZ_CP031357.1"/>
</dbReference>
<accession>A0A345YCE2</accession>
<dbReference type="Pfam" id="PF02321">
    <property type="entry name" value="OEP"/>
    <property type="match status" value="2"/>
</dbReference>
<protein>
    <submittedName>
        <fullName evidence="3">TolC family protein</fullName>
    </submittedName>
</protein>
<proteinExistence type="inferred from homology"/>
<comment type="similarity">
    <text evidence="1">Belongs to the outer membrane factor (OMF) (TC 1.B.17) family.</text>
</comment>
<evidence type="ECO:0000256" key="2">
    <source>
        <dbReference type="SAM" id="SignalP"/>
    </source>
</evidence>
<dbReference type="AlphaFoldDB" id="A0A345YCE2"/>
<reference evidence="4" key="1">
    <citation type="submission" date="2018-07" db="EMBL/GenBank/DDBJ databases">
        <title>Genome sequence of Erythrobacter strain YH-07, an antagonistic bacterium isolated from Yellow Sea.</title>
        <authorList>
            <person name="Tang T."/>
            <person name="Liu Q."/>
            <person name="Sun X."/>
        </authorList>
    </citation>
    <scope>NUCLEOTIDE SEQUENCE [LARGE SCALE GENOMIC DNA]</scope>
    <source>
        <strain evidence="4">YH-07</strain>
    </source>
</reference>
<dbReference type="Proteomes" id="UP000254508">
    <property type="component" value="Chromosome"/>
</dbReference>
<dbReference type="SUPFAM" id="SSF56954">
    <property type="entry name" value="Outer membrane efflux proteins (OEP)"/>
    <property type="match status" value="1"/>
</dbReference>
<feature type="chain" id="PRO_5016749889" evidence="2">
    <location>
        <begin position="22"/>
        <end position="409"/>
    </location>
</feature>
<organism evidence="3 4">
    <name type="scientific">Erythrobacter aureus</name>
    <dbReference type="NCBI Taxonomy" id="2182384"/>
    <lineage>
        <taxon>Bacteria</taxon>
        <taxon>Pseudomonadati</taxon>
        <taxon>Pseudomonadota</taxon>
        <taxon>Alphaproteobacteria</taxon>
        <taxon>Sphingomonadales</taxon>
        <taxon>Erythrobacteraceae</taxon>
        <taxon>Erythrobacter/Porphyrobacter group</taxon>
        <taxon>Erythrobacter</taxon>
    </lineage>
</organism>